<dbReference type="Proteomes" id="UP000683925">
    <property type="component" value="Unassembled WGS sequence"/>
</dbReference>
<dbReference type="AlphaFoldDB" id="A0A8S1U293"/>
<dbReference type="EMBL" id="CAJJDP010000035">
    <property type="protein sequence ID" value="CAD8158113.1"/>
    <property type="molecule type" value="Genomic_DNA"/>
</dbReference>
<proteinExistence type="predicted"/>
<organism evidence="1 2">
    <name type="scientific">Paramecium octaurelia</name>
    <dbReference type="NCBI Taxonomy" id="43137"/>
    <lineage>
        <taxon>Eukaryota</taxon>
        <taxon>Sar</taxon>
        <taxon>Alveolata</taxon>
        <taxon>Ciliophora</taxon>
        <taxon>Intramacronucleata</taxon>
        <taxon>Oligohymenophorea</taxon>
        <taxon>Peniculida</taxon>
        <taxon>Parameciidae</taxon>
        <taxon>Paramecium</taxon>
    </lineage>
</organism>
<comment type="caution">
    <text evidence="1">The sequence shown here is derived from an EMBL/GenBank/DDBJ whole genome shotgun (WGS) entry which is preliminary data.</text>
</comment>
<sequence length="35" mass="4111">MIGELGEIGQMRSKIKLQEKIEVWCIESFFQGIRL</sequence>
<evidence type="ECO:0000313" key="1">
    <source>
        <dbReference type="EMBL" id="CAD8158113.1"/>
    </source>
</evidence>
<protein>
    <submittedName>
        <fullName evidence="1">Uncharacterized protein</fullName>
    </submittedName>
</protein>
<reference evidence="1" key="1">
    <citation type="submission" date="2021-01" db="EMBL/GenBank/DDBJ databases">
        <authorList>
            <consortium name="Genoscope - CEA"/>
            <person name="William W."/>
        </authorList>
    </citation>
    <scope>NUCLEOTIDE SEQUENCE</scope>
</reference>
<gene>
    <name evidence="1" type="ORF">POCTA_138.1.T0350022</name>
</gene>
<evidence type="ECO:0000313" key="2">
    <source>
        <dbReference type="Proteomes" id="UP000683925"/>
    </source>
</evidence>
<keyword evidence="2" id="KW-1185">Reference proteome</keyword>
<accession>A0A8S1U293</accession>
<name>A0A8S1U293_PAROT</name>